<keyword evidence="1" id="KW-0472">Membrane</keyword>
<keyword evidence="1" id="KW-0812">Transmembrane</keyword>
<organism evidence="2 3">
    <name type="scientific">Vibrio xiamenensis</name>
    <dbReference type="NCBI Taxonomy" id="861298"/>
    <lineage>
        <taxon>Bacteria</taxon>
        <taxon>Pseudomonadati</taxon>
        <taxon>Pseudomonadota</taxon>
        <taxon>Gammaproteobacteria</taxon>
        <taxon>Vibrionales</taxon>
        <taxon>Vibrionaceae</taxon>
        <taxon>Vibrio</taxon>
    </lineage>
</organism>
<dbReference type="EMBL" id="FNDD01000027">
    <property type="protein sequence ID" value="SDH74054.1"/>
    <property type="molecule type" value="Genomic_DNA"/>
</dbReference>
<dbReference type="STRING" id="861298.SAMN04488136_1276"/>
<feature type="transmembrane region" description="Helical" evidence="1">
    <location>
        <begin position="12"/>
        <end position="38"/>
    </location>
</feature>
<accession>A0A1G8EW33</accession>
<name>A0A1G8EW33_9VIBR</name>
<dbReference type="AlphaFoldDB" id="A0A1G8EW33"/>
<evidence type="ECO:0000256" key="1">
    <source>
        <dbReference type="SAM" id="Phobius"/>
    </source>
</evidence>
<evidence type="ECO:0000313" key="2">
    <source>
        <dbReference type="EMBL" id="SDH74054.1"/>
    </source>
</evidence>
<proteinExistence type="predicted"/>
<dbReference type="Proteomes" id="UP000198854">
    <property type="component" value="Unassembled WGS sequence"/>
</dbReference>
<keyword evidence="1" id="KW-1133">Transmembrane helix</keyword>
<sequence>MVSRVGVNSVNCAWCISGIVGVSIKRLVTIFHLFVMLITNKLPFLLI</sequence>
<evidence type="ECO:0000313" key="3">
    <source>
        <dbReference type="Proteomes" id="UP000198854"/>
    </source>
</evidence>
<reference evidence="2 3" key="1">
    <citation type="submission" date="2016-10" db="EMBL/GenBank/DDBJ databases">
        <authorList>
            <person name="de Groot N.N."/>
        </authorList>
    </citation>
    <scope>NUCLEOTIDE SEQUENCE [LARGE SCALE GENOMIC DNA]</scope>
    <source>
        <strain evidence="2 3">CGMCC 1.10228</strain>
    </source>
</reference>
<protein>
    <submittedName>
        <fullName evidence="2">Uncharacterized protein</fullName>
    </submittedName>
</protein>
<gene>
    <name evidence="2" type="ORF">SAMN04488136_1276</name>
</gene>
<keyword evidence="3" id="KW-1185">Reference proteome</keyword>